<dbReference type="AlphaFoldDB" id="A0A226DR77"/>
<feature type="region of interest" description="Disordered" evidence="1">
    <location>
        <begin position="698"/>
        <end position="718"/>
    </location>
</feature>
<feature type="transmembrane region" description="Helical" evidence="2">
    <location>
        <begin position="457"/>
        <end position="477"/>
    </location>
</feature>
<organism evidence="3 4">
    <name type="scientific">Folsomia candida</name>
    <name type="common">Springtail</name>
    <dbReference type="NCBI Taxonomy" id="158441"/>
    <lineage>
        <taxon>Eukaryota</taxon>
        <taxon>Metazoa</taxon>
        <taxon>Ecdysozoa</taxon>
        <taxon>Arthropoda</taxon>
        <taxon>Hexapoda</taxon>
        <taxon>Collembola</taxon>
        <taxon>Entomobryomorpha</taxon>
        <taxon>Isotomoidea</taxon>
        <taxon>Isotomidae</taxon>
        <taxon>Proisotominae</taxon>
        <taxon>Folsomia</taxon>
    </lineage>
</organism>
<reference evidence="3 4" key="1">
    <citation type="submission" date="2015-12" db="EMBL/GenBank/DDBJ databases">
        <title>The genome of Folsomia candida.</title>
        <authorList>
            <person name="Faddeeva A."/>
            <person name="Derks M.F."/>
            <person name="Anvar Y."/>
            <person name="Smit S."/>
            <person name="Van Straalen N."/>
            <person name="Roelofs D."/>
        </authorList>
    </citation>
    <scope>NUCLEOTIDE SEQUENCE [LARGE SCALE GENOMIC DNA]</scope>
    <source>
        <strain evidence="3 4">VU population</strain>
        <tissue evidence="3">Whole body</tissue>
    </source>
</reference>
<keyword evidence="2" id="KW-1133">Transmembrane helix</keyword>
<keyword evidence="2" id="KW-0812">Transmembrane</keyword>
<feature type="compositionally biased region" description="Low complexity" evidence="1">
    <location>
        <begin position="700"/>
        <end position="716"/>
    </location>
</feature>
<evidence type="ECO:0000313" key="3">
    <source>
        <dbReference type="EMBL" id="OXA47570.1"/>
    </source>
</evidence>
<evidence type="ECO:0000256" key="2">
    <source>
        <dbReference type="SAM" id="Phobius"/>
    </source>
</evidence>
<dbReference type="OrthoDB" id="8299140at2759"/>
<dbReference type="Proteomes" id="UP000198287">
    <property type="component" value="Unassembled WGS sequence"/>
</dbReference>
<gene>
    <name evidence="3" type="ORF">Fcan01_17902</name>
</gene>
<proteinExistence type="predicted"/>
<keyword evidence="2" id="KW-0472">Membrane</keyword>
<name>A0A226DR77_FOLCA</name>
<protein>
    <submittedName>
        <fullName evidence="3">Uncharacterized protein</fullName>
    </submittedName>
</protein>
<feature type="transmembrane region" description="Helical" evidence="2">
    <location>
        <begin position="398"/>
        <end position="420"/>
    </location>
</feature>
<evidence type="ECO:0000313" key="4">
    <source>
        <dbReference type="Proteomes" id="UP000198287"/>
    </source>
</evidence>
<evidence type="ECO:0000256" key="1">
    <source>
        <dbReference type="SAM" id="MobiDB-lite"/>
    </source>
</evidence>
<comment type="caution">
    <text evidence="3">The sequence shown here is derived from an EMBL/GenBank/DDBJ whole genome shotgun (WGS) entry which is preliminary data.</text>
</comment>
<dbReference type="EMBL" id="LNIX01000013">
    <property type="protein sequence ID" value="OXA47570.1"/>
    <property type="molecule type" value="Genomic_DNA"/>
</dbReference>
<keyword evidence="4" id="KW-1185">Reference proteome</keyword>
<sequence length="782" mass="90596">MSIKNLKYSKYPFTFAISILRTIVKSIFLIQISVSSPSNKFDANLGTIENPLLHKIIEMHQNPSRCHGHVAFQNVTYENYQPINDMKQYYTVTLGSIPNFSTWQAYPSHWKQSNNWDASAKSVRSTCTFAIIYLTRKTGNFDKMYSTLLSQIVRFVAIDNLGESQLVKNAGFERTIEIPGVILLPGMSFNEIINSPAALHHPLYNSILPVFTTRNPKREWNLVPNLALLDLTDGLQICVHSSVTLPYLKNFKCRGTNKIFSDFPNVFKEEPKLWQFDYFQSLQIDAKFKDKMVSKLTWTNFPLTSRYIMYELLKTINATIVPFTDCSEEENSQETFYASETCLRPIMFHDMSRFELSGFPSIFTDTVLTAMDTYQFISCHADYELSFHFYLNPFTPHLWFAIGATLVILISAGTLYLNYFVTNCSHFVELLYFVGFVFEEGYPIPKEIENRNVFRMLTWHWILLAMILTNCYTGCAIDTLNSKLDQTTPSTFEDLTCFQESAESKSFETVMSYLTAANNWPEGDSVFDQDNCFILYSKAWNYEIDFKKMVNYAFLREIFVILTSTQRPWPNWFNTLYNFLNFKHKYYPNLERNLSNDSLIANYDVIRTAIERDLVTCDKNVFIDKSRLLKPFHEKLNKKYRTDRFKLSKEKIFETAYCWIFVFAKESSIPRKFVKLFESGIYQEMDELILRFGSKSDTRNSIQSGNNNSSSESAVSGRLQPEYGGPPLKLGSSIQTLFCIVFIMLAVSSGFFILERVASTGKWIAVNLYAFMVANFLRKMDN</sequence>
<accession>A0A226DR77</accession>
<feature type="transmembrane region" description="Helical" evidence="2">
    <location>
        <begin position="736"/>
        <end position="754"/>
    </location>
</feature>
<dbReference type="Gene3D" id="1.10.287.70">
    <property type="match status" value="1"/>
</dbReference>